<dbReference type="CDD" id="cd06502">
    <property type="entry name" value="TA_like"/>
    <property type="match status" value="1"/>
</dbReference>
<evidence type="ECO:0000313" key="8">
    <source>
        <dbReference type="Proteomes" id="UP000186817"/>
    </source>
</evidence>
<proteinExistence type="inferred from homology"/>
<keyword evidence="8" id="KW-1185">Reference proteome</keyword>
<dbReference type="Gene3D" id="3.90.1150.10">
    <property type="entry name" value="Aspartate Aminotransferase, domain 1"/>
    <property type="match status" value="1"/>
</dbReference>
<dbReference type="FunFam" id="3.40.640.10:FF:000030">
    <property type="entry name" value="Low-specificity L-threonine aldolase"/>
    <property type="match status" value="1"/>
</dbReference>
<reference evidence="7 8" key="1">
    <citation type="submission" date="2016-02" db="EMBL/GenBank/DDBJ databases">
        <title>Genome analysis of coral dinoflagellate symbionts highlights evolutionary adaptations to a symbiotic lifestyle.</title>
        <authorList>
            <person name="Aranda M."/>
            <person name="Li Y."/>
            <person name="Liew Y.J."/>
            <person name="Baumgarten S."/>
            <person name="Simakov O."/>
            <person name="Wilson M."/>
            <person name="Piel J."/>
            <person name="Ashoor H."/>
            <person name="Bougouffa S."/>
            <person name="Bajic V.B."/>
            <person name="Ryu T."/>
            <person name="Ravasi T."/>
            <person name="Bayer T."/>
            <person name="Micklem G."/>
            <person name="Kim H."/>
            <person name="Bhak J."/>
            <person name="Lajeunesse T.C."/>
            <person name="Voolstra C.R."/>
        </authorList>
    </citation>
    <scope>NUCLEOTIDE SEQUENCE [LARGE SCALE GENOMIC DNA]</scope>
    <source>
        <strain evidence="7 8">CCMP2467</strain>
    </source>
</reference>
<dbReference type="NCBIfam" id="NF041359">
    <property type="entry name" value="GntG_guanitoxin"/>
    <property type="match status" value="1"/>
</dbReference>
<dbReference type="Pfam" id="PF01212">
    <property type="entry name" value="Beta_elim_lyase"/>
    <property type="match status" value="2"/>
</dbReference>
<dbReference type="GO" id="GO:0016887">
    <property type="term" value="F:ATP hydrolysis activity"/>
    <property type="evidence" value="ECO:0007669"/>
    <property type="project" value="InterPro"/>
</dbReference>
<dbReference type="PROSITE" id="PS00674">
    <property type="entry name" value="AAA"/>
    <property type="match status" value="1"/>
</dbReference>
<dbReference type="OrthoDB" id="10261951at2759"/>
<sequence>MTPSTGGGILLTLSASRSLAVEEGEEMPCPKEIAWEADFDAFEAAEVVVQTSSELALGWPAMASGLQLDKPGSLKSPAAEGEVPLKMRSFPAALGDFWRWEGPWLVTDVWRRAPVQIEASHRLQCPCELLAATDFVGGGIGESEERFIDEIDAVCPKRDDASEAERRMVAAFLTALDGPKGGDGIVVLGATNRPDALDPAIRRAGRLEREIEGYGRARYPDGCERWECQMLRSGLKSSRCTLATGLQGGKVRHILSEEVQPATPKLLITKNRSSGSSRGNATATLGRNSWSKSRTCDGRRYAWAFEAMRMEAPKGVLLYGPPGCSKTMMAKAVATETEMNFISIKGPELFSKYVGDSERAVRDVFRKARTAAPCVVFFDEVDALGASRESEGGGVSSRVLAQLLAEMVQQTAGYSGAEVVMVCREAALLAIREALGAEKEAEPCATPAHFERALQTVKPRITPETARFYEDFERSLRKQIRDGFKLDCWGLRYFPAMVAGYSNGVADGSSNGHRNVDMRSDTVTQPTPGMREAMANAEVGDDVFGDDPTVQQLEKRVAELLGKEAGLFVTSGTQGNLLAVGTHCSGRGDEVLCGKDSHIFFYEQGGSSSLMGVVYNTFPNKPDGTLDLEEVAKYIRPDNDHFSSAKLLALENTQNKLGGLVLPVGYMEKAGEFCKAHGLRLHVDGARLWNAAVALGLPPAELVKPADSVNVCLSKGLGAPVGSVLVGTAEFIHKARRLRKAVGGGLRQVGILAAAGLYALDHNLARLKEDHENASRLAQGVGILAAAGLYALDHNLARLKEDHENASRLAQGLTDLGLKVLPAPTNLVFFDVDNAPAVVKALGDKGIRMLCLDGKRRCRAVANLHVTASDVEYTLAQLSEVLK</sequence>
<dbReference type="InterPro" id="IPR015422">
    <property type="entry name" value="PyrdxlP-dep_Trfase_small"/>
</dbReference>
<evidence type="ECO:0000256" key="1">
    <source>
        <dbReference type="ARBA" id="ARBA00001933"/>
    </source>
</evidence>
<dbReference type="SUPFAM" id="SSF53383">
    <property type="entry name" value="PLP-dependent transferases"/>
    <property type="match status" value="2"/>
</dbReference>
<comment type="cofactor">
    <cofactor evidence="1">
        <name>pyridoxal 5'-phosphate</name>
        <dbReference type="ChEBI" id="CHEBI:597326"/>
    </cofactor>
</comment>
<dbReference type="Gene3D" id="3.40.640.10">
    <property type="entry name" value="Type I PLP-dependent aspartate aminotransferase-like (Major domain)"/>
    <property type="match status" value="1"/>
</dbReference>
<dbReference type="InterPro" id="IPR015424">
    <property type="entry name" value="PyrdxlP-dep_Trfase"/>
</dbReference>
<dbReference type="Gene3D" id="1.10.8.60">
    <property type="match status" value="1"/>
</dbReference>
<dbReference type="PANTHER" id="PTHR48097:SF9">
    <property type="entry name" value="L-THREONINE ALDOLASE"/>
    <property type="match status" value="1"/>
</dbReference>
<evidence type="ECO:0000259" key="6">
    <source>
        <dbReference type="SMART" id="SM00382"/>
    </source>
</evidence>
<dbReference type="GO" id="GO:0006567">
    <property type="term" value="P:L-threonine catabolic process"/>
    <property type="evidence" value="ECO:0007669"/>
    <property type="project" value="TreeGrafter"/>
</dbReference>
<dbReference type="GO" id="GO:0005829">
    <property type="term" value="C:cytosol"/>
    <property type="evidence" value="ECO:0007669"/>
    <property type="project" value="TreeGrafter"/>
</dbReference>
<dbReference type="EMBL" id="LSRX01000293">
    <property type="protein sequence ID" value="OLQ01389.1"/>
    <property type="molecule type" value="Genomic_DNA"/>
</dbReference>
<organism evidence="7 8">
    <name type="scientific">Symbiodinium microadriaticum</name>
    <name type="common">Dinoflagellate</name>
    <name type="synonym">Zooxanthella microadriatica</name>
    <dbReference type="NCBI Taxonomy" id="2951"/>
    <lineage>
        <taxon>Eukaryota</taxon>
        <taxon>Sar</taxon>
        <taxon>Alveolata</taxon>
        <taxon>Dinophyceae</taxon>
        <taxon>Suessiales</taxon>
        <taxon>Symbiodiniaceae</taxon>
        <taxon>Symbiodinium</taxon>
    </lineage>
</organism>
<feature type="domain" description="AAA+ ATPase" evidence="6">
    <location>
        <begin position="312"/>
        <end position="460"/>
    </location>
</feature>
<keyword evidence="4" id="KW-0456">Lyase</keyword>
<dbReference type="GO" id="GO:0008732">
    <property type="term" value="F:L-allo-threonine aldolase activity"/>
    <property type="evidence" value="ECO:0007669"/>
    <property type="project" value="TreeGrafter"/>
</dbReference>
<evidence type="ECO:0000256" key="3">
    <source>
        <dbReference type="ARBA" id="ARBA00022898"/>
    </source>
</evidence>
<accession>A0A1Q9E1W6</accession>
<dbReference type="InterPro" id="IPR003960">
    <property type="entry name" value="ATPase_AAA_CS"/>
</dbReference>
<gene>
    <name evidence="7" type="primary">THA2</name>
    <name evidence="7" type="ORF">AK812_SmicGene15859</name>
</gene>
<feature type="region of interest" description="Disordered" evidence="5">
    <location>
        <begin position="269"/>
        <end position="293"/>
    </location>
</feature>
<dbReference type="NCBIfam" id="NF007825">
    <property type="entry name" value="PRK10534.1"/>
    <property type="match status" value="1"/>
</dbReference>
<dbReference type="InterPro" id="IPR003959">
    <property type="entry name" value="ATPase_AAA_core"/>
</dbReference>
<dbReference type="Gene3D" id="3.40.50.300">
    <property type="entry name" value="P-loop containing nucleotide triphosphate hydrolases"/>
    <property type="match status" value="3"/>
</dbReference>
<dbReference type="GO" id="GO:0006545">
    <property type="term" value="P:glycine biosynthetic process"/>
    <property type="evidence" value="ECO:0007669"/>
    <property type="project" value="TreeGrafter"/>
</dbReference>
<evidence type="ECO:0000256" key="5">
    <source>
        <dbReference type="SAM" id="MobiDB-lite"/>
    </source>
</evidence>
<keyword evidence="3" id="KW-0663">Pyridoxal phosphate</keyword>
<dbReference type="InterPro" id="IPR027417">
    <property type="entry name" value="P-loop_NTPase"/>
</dbReference>
<dbReference type="InterPro" id="IPR003593">
    <property type="entry name" value="AAA+_ATPase"/>
</dbReference>
<evidence type="ECO:0000313" key="7">
    <source>
        <dbReference type="EMBL" id="OLQ01389.1"/>
    </source>
</evidence>
<dbReference type="Proteomes" id="UP000186817">
    <property type="component" value="Unassembled WGS sequence"/>
</dbReference>
<dbReference type="Pfam" id="PF00004">
    <property type="entry name" value="AAA"/>
    <property type="match status" value="2"/>
</dbReference>
<dbReference type="GO" id="GO:0005524">
    <property type="term" value="F:ATP binding"/>
    <property type="evidence" value="ECO:0007669"/>
    <property type="project" value="InterPro"/>
</dbReference>
<name>A0A1Q9E1W6_SYMMI</name>
<feature type="compositionally biased region" description="Polar residues" evidence="5">
    <location>
        <begin position="270"/>
        <end position="293"/>
    </location>
</feature>
<dbReference type="SUPFAM" id="SSF52540">
    <property type="entry name" value="P-loop containing nucleoside triphosphate hydrolases"/>
    <property type="match status" value="2"/>
</dbReference>
<comment type="similarity">
    <text evidence="2">Belongs to the threonine aldolase family.</text>
</comment>
<dbReference type="SMART" id="SM00382">
    <property type="entry name" value="AAA"/>
    <property type="match status" value="1"/>
</dbReference>
<protein>
    <submittedName>
        <fullName evidence="7">Putative low-specificity L-threonine aldolase 2</fullName>
    </submittedName>
</protein>
<evidence type="ECO:0000256" key="2">
    <source>
        <dbReference type="ARBA" id="ARBA00006966"/>
    </source>
</evidence>
<dbReference type="PANTHER" id="PTHR48097">
    <property type="entry name" value="L-THREONINE ALDOLASE-RELATED"/>
    <property type="match status" value="1"/>
</dbReference>
<dbReference type="AlphaFoldDB" id="A0A1Q9E1W6"/>
<comment type="caution">
    <text evidence="7">The sequence shown here is derived from an EMBL/GenBank/DDBJ whole genome shotgun (WGS) entry which is preliminary data.</text>
</comment>
<dbReference type="InterPro" id="IPR015421">
    <property type="entry name" value="PyrdxlP-dep_Trfase_major"/>
</dbReference>
<dbReference type="InterPro" id="IPR023603">
    <property type="entry name" value="Low_specificity_L-TA-like"/>
</dbReference>
<dbReference type="InterPro" id="IPR001597">
    <property type="entry name" value="ArAA_b-elim_lyase/Thr_aldolase"/>
</dbReference>
<evidence type="ECO:0000256" key="4">
    <source>
        <dbReference type="ARBA" id="ARBA00023239"/>
    </source>
</evidence>